<feature type="transmembrane region" description="Helical" evidence="1">
    <location>
        <begin position="104"/>
        <end position="122"/>
    </location>
</feature>
<reference evidence="2" key="1">
    <citation type="submission" date="2022-09" db="EMBL/GenBank/DDBJ databases">
        <authorList>
            <person name="Yuan C."/>
            <person name="Ke Z."/>
        </authorList>
    </citation>
    <scope>NUCLEOTIDE SEQUENCE</scope>
    <source>
        <strain evidence="2">LB-8</strain>
    </source>
</reference>
<keyword evidence="3" id="KW-1185">Reference proteome</keyword>
<gene>
    <name evidence="2" type="ORF">OCK74_07440</name>
</gene>
<dbReference type="Proteomes" id="UP001155483">
    <property type="component" value="Unassembled WGS sequence"/>
</dbReference>
<accession>A0A9X2XTH8</accession>
<reference evidence="2" key="2">
    <citation type="submission" date="2023-04" db="EMBL/GenBank/DDBJ databases">
        <title>Paracnuella aquatica gen. nov., sp. nov., a member of the family Chitinophagaceae isolated from a hot spring.</title>
        <authorList>
            <person name="Wang C."/>
        </authorList>
    </citation>
    <scope>NUCLEOTIDE SEQUENCE</scope>
    <source>
        <strain evidence="2">LB-8</strain>
    </source>
</reference>
<keyword evidence="1" id="KW-0812">Transmembrane</keyword>
<evidence type="ECO:0000313" key="3">
    <source>
        <dbReference type="Proteomes" id="UP001155483"/>
    </source>
</evidence>
<organism evidence="2 3">
    <name type="scientific">Paraflavisolibacter caeni</name>
    <dbReference type="NCBI Taxonomy" id="2982496"/>
    <lineage>
        <taxon>Bacteria</taxon>
        <taxon>Pseudomonadati</taxon>
        <taxon>Bacteroidota</taxon>
        <taxon>Chitinophagia</taxon>
        <taxon>Chitinophagales</taxon>
        <taxon>Chitinophagaceae</taxon>
        <taxon>Paraflavisolibacter</taxon>
    </lineage>
</organism>
<dbReference type="AlphaFoldDB" id="A0A9X2XTH8"/>
<keyword evidence="1" id="KW-0472">Membrane</keyword>
<evidence type="ECO:0000256" key="1">
    <source>
        <dbReference type="SAM" id="Phobius"/>
    </source>
</evidence>
<sequence length="248" mass="28860">MAMLTIAAPNIHAQEKDDTITLLDTLIDVPSVVTASDDTTFYFDNISVAPYIHLRSVPDSLVNTLKNNPDFWYANTAPVKMKKTEAKEQPSEGISFYRQPWFKTMLWIFIIGTFVAVLIWYLEVSNVRLFRKSAISISNASKEVETNDIYSINYDTDIKNALNTNNYRLAIRLLYLQTLKLMADKDIIQYKAEKTNSDYLWQLQGTAFYKDFFRLTRDFDYTWYGKFDISAEAFQTILKDFTSFNNRI</sequence>
<proteinExistence type="predicted"/>
<dbReference type="RefSeq" id="WP_279296388.1">
    <property type="nucleotide sequence ID" value="NZ_JAOTIF010000003.1"/>
</dbReference>
<comment type="caution">
    <text evidence="2">The sequence shown here is derived from an EMBL/GenBank/DDBJ whole genome shotgun (WGS) entry which is preliminary data.</text>
</comment>
<name>A0A9X2XTH8_9BACT</name>
<protein>
    <submittedName>
        <fullName evidence="2">DUF4129 domain-containing protein</fullName>
    </submittedName>
</protein>
<evidence type="ECO:0000313" key="2">
    <source>
        <dbReference type="EMBL" id="MCU7548944.1"/>
    </source>
</evidence>
<keyword evidence="1" id="KW-1133">Transmembrane helix</keyword>
<dbReference type="EMBL" id="JAOTIF010000003">
    <property type="protein sequence ID" value="MCU7548944.1"/>
    <property type="molecule type" value="Genomic_DNA"/>
</dbReference>